<dbReference type="InterPro" id="IPR036271">
    <property type="entry name" value="Tet_transcr_reg_TetR-rel_C_sf"/>
</dbReference>
<protein>
    <submittedName>
        <fullName evidence="4">TetR family transcriptional regulator</fullName>
    </submittedName>
</protein>
<dbReference type="PATRIC" id="fig|993692.3.peg.1063"/>
<dbReference type="SUPFAM" id="SSF48498">
    <property type="entry name" value="Tetracyclin repressor-like, C-terminal domain"/>
    <property type="match status" value="1"/>
</dbReference>
<dbReference type="AlphaFoldDB" id="A0A0R2LMB5"/>
<evidence type="ECO:0000256" key="1">
    <source>
        <dbReference type="ARBA" id="ARBA00023125"/>
    </source>
</evidence>
<comment type="caution">
    <text evidence="4">The sequence shown here is derived from an EMBL/GenBank/DDBJ whole genome shotgun (WGS) entry which is preliminary data.</text>
</comment>
<keyword evidence="5" id="KW-1185">Reference proteome</keyword>
<dbReference type="InterPro" id="IPR001647">
    <property type="entry name" value="HTH_TetR"/>
</dbReference>
<dbReference type="PANTHER" id="PTHR43479">
    <property type="entry name" value="ACREF/ENVCD OPERON REPRESSOR-RELATED"/>
    <property type="match status" value="1"/>
</dbReference>
<dbReference type="SUPFAM" id="SSF46689">
    <property type="entry name" value="Homeodomain-like"/>
    <property type="match status" value="1"/>
</dbReference>
<dbReference type="PANTHER" id="PTHR43479:SF11">
    <property type="entry name" value="ACREF_ENVCD OPERON REPRESSOR-RELATED"/>
    <property type="match status" value="1"/>
</dbReference>
<accession>A0A0R2LMB5</accession>
<dbReference type="PRINTS" id="PR00455">
    <property type="entry name" value="HTHTETR"/>
</dbReference>
<dbReference type="OrthoDB" id="9780824at2"/>
<evidence type="ECO:0000256" key="2">
    <source>
        <dbReference type="PROSITE-ProRule" id="PRU00335"/>
    </source>
</evidence>
<sequence>MEKAFEDLNDWLTTSDMPNGKKKVLQAAIKLFSVQGYDGTSTAQIAESSGMSQATIFKYFKSKDDLLLFIIDPIIEHILPAYGKSFTEQVKQNKADLAGIVHFIVTNRFQFLVQNKDAAIILISQVLINDKVRNMLIDKIMTVKGMFLDNVWQSLQDTGEMRTDIEPVDFIRLVVSQLLFYFLQSQRILDHANEQQIQMDLEQITKLVIRAIKK</sequence>
<proteinExistence type="predicted"/>
<organism evidence="4 5">
    <name type="scientific">Companilactobacillus kimchiensis</name>
    <dbReference type="NCBI Taxonomy" id="993692"/>
    <lineage>
        <taxon>Bacteria</taxon>
        <taxon>Bacillati</taxon>
        <taxon>Bacillota</taxon>
        <taxon>Bacilli</taxon>
        <taxon>Lactobacillales</taxon>
        <taxon>Lactobacillaceae</taxon>
        <taxon>Companilactobacillus</taxon>
    </lineage>
</organism>
<evidence type="ECO:0000313" key="5">
    <source>
        <dbReference type="Proteomes" id="UP000051006"/>
    </source>
</evidence>
<dbReference type="Pfam" id="PF00440">
    <property type="entry name" value="TetR_N"/>
    <property type="match status" value="1"/>
</dbReference>
<feature type="DNA-binding region" description="H-T-H motif" evidence="2">
    <location>
        <begin position="41"/>
        <end position="60"/>
    </location>
</feature>
<evidence type="ECO:0000313" key="4">
    <source>
        <dbReference type="EMBL" id="KRO00610.1"/>
    </source>
</evidence>
<dbReference type="RefSeq" id="WP_057879876.1">
    <property type="nucleotide sequence ID" value="NZ_JQCF01000002.1"/>
</dbReference>
<dbReference type="InterPro" id="IPR009057">
    <property type="entry name" value="Homeodomain-like_sf"/>
</dbReference>
<reference evidence="4 5" key="1">
    <citation type="journal article" date="2015" name="Genome Announc.">
        <title>Expanding the biotechnology potential of lactobacilli through comparative genomics of 213 strains and associated genera.</title>
        <authorList>
            <person name="Sun Z."/>
            <person name="Harris H.M."/>
            <person name="McCann A."/>
            <person name="Guo C."/>
            <person name="Argimon S."/>
            <person name="Zhang W."/>
            <person name="Yang X."/>
            <person name="Jeffery I.B."/>
            <person name="Cooney J.C."/>
            <person name="Kagawa T.F."/>
            <person name="Liu W."/>
            <person name="Song Y."/>
            <person name="Salvetti E."/>
            <person name="Wrobel A."/>
            <person name="Rasinkangas P."/>
            <person name="Parkhill J."/>
            <person name="Rea M.C."/>
            <person name="O'Sullivan O."/>
            <person name="Ritari J."/>
            <person name="Douillard F.P."/>
            <person name="Paul Ross R."/>
            <person name="Yang R."/>
            <person name="Briner A.E."/>
            <person name="Felis G.E."/>
            <person name="de Vos W.M."/>
            <person name="Barrangou R."/>
            <person name="Klaenhammer T.R."/>
            <person name="Caufield P.W."/>
            <person name="Cui Y."/>
            <person name="Zhang H."/>
            <person name="O'Toole P.W."/>
        </authorList>
    </citation>
    <scope>NUCLEOTIDE SEQUENCE [LARGE SCALE GENOMIC DNA]</scope>
    <source>
        <strain evidence="4 5">DSM 24716</strain>
    </source>
</reference>
<feature type="domain" description="HTH tetR-type" evidence="3">
    <location>
        <begin position="18"/>
        <end position="78"/>
    </location>
</feature>
<dbReference type="STRING" id="993692.IV57_GL001048"/>
<dbReference type="InterPro" id="IPR050624">
    <property type="entry name" value="HTH-type_Tx_Regulator"/>
</dbReference>
<name>A0A0R2LMB5_9LACO</name>
<gene>
    <name evidence="4" type="ORF">IV57_GL001048</name>
</gene>
<dbReference type="PROSITE" id="PS50977">
    <property type="entry name" value="HTH_TETR_2"/>
    <property type="match status" value="1"/>
</dbReference>
<dbReference type="Gene3D" id="1.10.357.10">
    <property type="entry name" value="Tetracycline Repressor, domain 2"/>
    <property type="match status" value="1"/>
</dbReference>
<dbReference type="Proteomes" id="UP000051006">
    <property type="component" value="Unassembled WGS sequence"/>
</dbReference>
<dbReference type="EMBL" id="JQCF01000002">
    <property type="protein sequence ID" value="KRO00610.1"/>
    <property type="molecule type" value="Genomic_DNA"/>
</dbReference>
<evidence type="ECO:0000259" key="3">
    <source>
        <dbReference type="PROSITE" id="PS50977"/>
    </source>
</evidence>
<dbReference type="GO" id="GO:0003677">
    <property type="term" value="F:DNA binding"/>
    <property type="evidence" value="ECO:0007669"/>
    <property type="project" value="UniProtKB-UniRule"/>
</dbReference>
<keyword evidence="1 2" id="KW-0238">DNA-binding</keyword>